<sequence>MRYYLALLIALTLAVVPWPTPRSLIDAPTTASPPQRATVLGYERDAFGPGWAATPSGCDTRSALMAQAFSVPSCSVPYREWSARPITDPYTGQPLLPADVEIDHVYPLSAAWDSGAHAWTGAQRLAFANDPRNLVVTSSAANQDKSDQLPSEWLPPAPRARCAYARQLTAVARAYELALPRDDLRAVRRACSGFTGLVGRSSL</sequence>
<keyword evidence="2" id="KW-0540">Nuclease</keyword>
<reference evidence="2 3" key="1">
    <citation type="submission" date="2020-11" db="EMBL/GenBank/DDBJ databases">
        <title>Corynebacterium sp. MC1420.</title>
        <authorList>
            <person name="Zhou J."/>
        </authorList>
    </citation>
    <scope>NUCLEOTIDE SEQUENCE [LARGE SCALE GENOMIC DNA]</scope>
    <source>
        <strain evidence="2 3">MC1420</strain>
    </source>
</reference>
<keyword evidence="2" id="KW-0378">Hydrolase</keyword>
<dbReference type="AlphaFoldDB" id="A0A7T0KPB8"/>
<evidence type="ECO:0000313" key="2">
    <source>
        <dbReference type="EMBL" id="QPK83994.1"/>
    </source>
</evidence>
<dbReference type="Proteomes" id="UP000594586">
    <property type="component" value="Chromosome"/>
</dbReference>
<dbReference type="Pfam" id="PF07510">
    <property type="entry name" value="GmrSD_C"/>
    <property type="match status" value="1"/>
</dbReference>
<gene>
    <name evidence="2" type="ORF">G7Y29_04200</name>
</gene>
<dbReference type="InterPro" id="IPR011089">
    <property type="entry name" value="GmrSD_C"/>
</dbReference>
<accession>A0A7T0KPB8</accession>
<evidence type="ECO:0000259" key="1">
    <source>
        <dbReference type="Pfam" id="PF07510"/>
    </source>
</evidence>
<dbReference type="KEGG" id="cqn:G7Y29_04200"/>
<organism evidence="2 3">
    <name type="scientific">Corynebacterium qintianiae</name>
    <dbReference type="NCBI Taxonomy" id="2709392"/>
    <lineage>
        <taxon>Bacteria</taxon>
        <taxon>Bacillati</taxon>
        <taxon>Actinomycetota</taxon>
        <taxon>Actinomycetes</taxon>
        <taxon>Mycobacteriales</taxon>
        <taxon>Corynebacteriaceae</taxon>
        <taxon>Corynebacterium</taxon>
    </lineage>
</organism>
<keyword evidence="3" id="KW-1185">Reference proteome</keyword>
<evidence type="ECO:0000313" key="3">
    <source>
        <dbReference type="Proteomes" id="UP000594586"/>
    </source>
</evidence>
<dbReference type="Gene3D" id="1.10.30.50">
    <property type="match status" value="1"/>
</dbReference>
<dbReference type="RefSeq" id="WP_165002124.1">
    <property type="nucleotide sequence ID" value="NZ_CP064955.1"/>
</dbReference>
<dbReference type="PANTHER" id="PTHR24094:SF15">
    <property type="entry name" value="AMP-DEPENDENT SYNTHETASE_LIGASE DOMAIN-CONTAINING PROTEIN-RELATED"/>
    <property type="match status" value="1"/>
</dbReference>
<name>A0A7T0KPB8_9CORY</name>
<dbReference type="EMBL" id="CP064955">
    <property type="protein sequence ID" value="QPK83994.1"/>
    <property type="molecule type" value="Genomic_DNA"/>
</dbReference>
<proteinExistence type="predicted"/>
<dbReference type="GO" id="GO:0004519">
    <property type="term" value="F:endonuclease activity"/>
    <property type="evidence" value="ECO:0007669"/>
    <property type="project" value="UniProtKB-KW"/>
</dbReference>
<protein>
    <submittedName>
        <fullName evidence="2">HNH endonuclease</fullName>
    </submittedName>
</protein>
<feature type="domain" description="GmrSD restriction endonucleases C-terminal" evidence="1">
    <location>
        <begin position="96"/>
        <end position="164"/>
    </location>
</feature>
<dbReference type="PANTHER" id="PTHR24094">
    <property type="entry name" value="SECRETED PROTEIN"/>
    <property type="match status" value="1"/>
</dbReference>
<keyword evidence="2" id="KW-0255">Endonuclease</keyword>